<evidence type="ECO:0000313" key="1">
    <source>
        <dbReference type="EMBL" id="CAF1503099.1"/>
    </source>
</evidence>
<organism evidence="1 2">
    <name type="scientific">Rotaria sordida</name>
    <dbReference type="NCBI Taxonomy" id="392033"/>
    <lineage>
        <taxon>Eukaryota</taxon>
        <taxon>Metazoa</taxon>
        <taxon>Spiralia</taxon>
        <taxon>Gnathifera</taxon>
        <taxon>Rotifera</taxon>
        <taxon>Eurotatoria</taxon>
        <taxon>Bdelloidea</taxon>
        <taxon>Philodinida</taxon>
        <taxon>Philodinidae</taxon>
        <taxon>Rotaria</taxon>
    </lineage>
</organism>
<accession>A0A815TC59</accession>
<dbReference type="Proteomes" id="UP000663882">
    <property type="component" value="Unassembled WGS sequence"/>
</dbReference>
<reference evidence="1" key="1">
    <citation type="submission" date="2021-02" db="EMBL/GenBank/DDBJ databases">
        <authorList>
            <person name="Nowell W R."/>
        </authorList>
    </citation>
    <scope>NUCLEOTIDE SEQUENCE</scope>
</reference>
<name>A0A815TC59_9BILA</name>
<sequence>IIIQTKLLFLYVKNLVDCYALQPSNTTKEEPIVLATSDENRIQSFHALLSKF</sequence>
<gene>
    <name evidence="1" type="ORF">RFH988_LOCUS38828</name>
</gene>
<dbReference type="EMBL" id="CAJNOO010011421">
    <property type="protein sequence ID" value="CAF1503099.1"/>
    <property type="molecule type" value="Genomic_DNA"/>
</dbReference>
<proteinExistence type="predicted"/>
<feature type="non-terminal residue" evidence="1">
    <location>
        <position position="1"/>
    </location>
</feature>
<dbReference type="AlphaFoldDB" id="A0A815TC59"/>
<comment type="caution">
    <text evidence="1">The sequence shown here is derived from an EMBL/GenBank/DDBJ whole genome shotgun (WGS) entry which is preliminary data.</text>
</comment>
<evidence type="ECO:0000313" key="2">
    <source>
        <dbReference type="Proteomes" id="UP000663882"/>
    </source>
</evidence>
<protein>
    <submittedName>
        <fullName evidence="1">Uncharacterized protein</fullName>
    </submittedName>
</protein>